<keyword evidence="3" id="KW-1185">Reference proteome</keyword>
<organism evidence="2 3">
    <name type="scientific">Microbacterium panaciterrae</name>
    <dbReference type="NCBI Taxonomy" id="985759"/>
    <lineage>
        <taxon>Bacteria</taxon>
        <taxon>Bacillati</taxon>
        <taxon>Actinomycetota</taxon>
        <taxon>Actinomycetes</taxon>
        <taxon>Micrococcales</taxon>
        <taxon>Microbacteriaceae</taxon>
        <taxon>Microbacterium</taxon>
    </lineage>
</organism>
<gene>
    <name evidence="2" type="ORF">GCM10023171_31570</name>
</gene>
<evidence type="ECO:0000313" key="2">
    <source>
        <dbReference type="EMBL" id="GAA4489905.1"/>
    </source>
</evidence>
<comment type="caution">
    <text evidence="2">The sequence shown here is derived from an EMBL/GenBank/DDBJ whole genome shotgun (WGS) entry which is preliminary data.</text>
</comment>
<accession>A0ABP8PQX6</accession>
<dbReference type="RefSeq" id="WP_345188356.1">
    <property type="nucleotide sequence ID" value="NZ_BAABGP010000022.1"/>
</dbReference>
<dbReference type="InterPro" id="IPR014914">
    <property type="entry name" value="RES_dom"/>
</dbReference>
<dbReference type="Proteomes" id="UP001500731">
    <property type="component" value="Unassembled WGS sequence"/>
</dbReference>
<name>A0ABP8PQX6_9MICO</name>
<dbReference type="EMBL" id="BAABGP010000022">
    <property type="protein sequence ID" value="GAA4489905.1"/>
    <property type="molecule type" value="Genomic_DNA"/>
</dbReference>
<feature type="domain" description="RES" evidence="1">
    <location>
        <begin position="31"/>
        <end position="219"/>
    </location>
</feature>
<sequence>MIDAHTIRVSYTWVVTQDLPELELTGDPGEVWHVGFEPDPWGWAPWHYANDSGLFDGRWDDQLGEFRTLYTADSLLGCFLELLARFRPSERVQAALDEIVDDDGSVGQYPEAPQGGVGYRWLEDRLYGRARQAGRYCAITHSRTLGALSKSYPLGRHGLTPRDVDAALLKDARDRDFTRSVARWLHDLHDGGSPLVDGVQFASRHGDELRMWAVFERADSSYRSSHLEPLSEPVRVTPDTPELLEAFERFGLHWHEA</sequence>
<proteinExistence type="predicted"/>
<reference evidence="3" key="1">
    <citation type="journal article" date="2019" name="Int. J. Syst. Evol. Microbiol.">
        <title>The Global Catalogue of Microorganisms (GCM) 10K type strain sequencing project: providing services to taxonomists for standard genome sequencing and annotation.</title>
        <authorList>
            <consortium name="The Broad Institute Genomics Platform"/>
            <consortium name="The Broad Institute Genome Sequencing Center for Infectious Disease"/>
            <person name="Wu L."/>
            <person name="Ma J."/>
        </authorList>
    </citation>
    <scope>NUCLEOTIDE SEQUENCE [LARGE SCALE GENOMIC DNA]</scope>
    <source>
        <strain evidence="3">JCM 17839</strain>
    </source>
</reference>
<protein>
    <recommendedName>
        <fullName evidence="1">RES domain-containing protein</fullName>
    </recommendedName>
</protein>
<evidence type="ECO:0000259" key="1">
    <source>
        <dbReference type="Pfam" id="PF08808"/>
    </source>
</evidence>
<evidence type="ECO:0000313" key="3">
    <source>
        <dbReference type="Proteomes" id="UP001500731"/>
    </source>
</evidence>
<dbReference type="Pfam" id="PF08808">
    <property type="entry name" value="RES"/>
    <property type="match status" value="1"/>
</dbReference>